<gene>
    <name evidence="1" type="ORF">PISMIDRAFT_117911</name>
</gene>
<protein>
    <submittedName>
        <fullName evidence="1">Uncharacterized protein</fullName>
    </submittedName>
</protein>
<name>A0A0C9YUT6_9AGAM</name>
<accession>A0A0C9YUT6</accession>
<feature type="non-terminal residue" evidence="1">
    <location>
        <position position="1"/>
    </location>
</feature>
<dbReference type="Proteomes" id="UP000054018">
    <property type="component" value="Unassembled WGS sequence"/>
</dbReference>
<dbReference type="HOGENOM" id="CLU_209444_0_0_1"/>
<organism evidence="1 2">
    <name type="scientific">Pisolithus microcarpus 441</name>
    <dbReference type="NCBI Taxonomy" id="765257"/>
    <lineage>
        <taxon>Eukaryota</taxon>
        <taxon>Fungi</taxon>
        <taxon>Dikarya</taxon>
        <taxon>Basidiomycota</taxon>
        <taxon>Agaricomycotina</taxon>
        <taxon>Agaricomycetes</taxon>
        <taxon>Agaricomycetidae</taxon>
        <taxon>Boletales</taxon>
        <taxon>Sclerodermatineae</taxon>
        <taxon>Pisolithaceae</taxon>
        <taxon>Pisolithus</taxon>
    </lineage>
</organism>
<reference evidence="1 2" key="1">
    <citation type="submission" date="2014-04" db="EMBL/GenBank/DDBJ databases">
        <authorList>
            <consortium name="DOE Joint Genome Institute"/>
            <person name="Kuo A."/>
            <person name="Kohler A."/>
            <person name="Costa M.D."/>
            <person name="Nagy L.G."/>
            <person name="Floudas D."/>
            <person name="Copeland A."/>
            <person name="Barry K.W."/>
            <person name="Cichocki N."/>
            <person name="Veneault-Fourrey C."/>
            <person name="LaButti K."/>
            <person name="Lindquist E.A."/>
            <person name="Lipzen A."/>
            <person name="Lundell T."/>
            <person name="Morin E."/>
            <person name="Murat C."/>
            <person name="Sun H."/>
            <person name="Tunlid A."/>
            <person name="Henrissat B."/>
            <person name="Grigoriev I.V."/>
            <person name="Hibbett D.S."/>
            <person name="Martin F."/>
            <person name="Nordberg H.P."/>
            <person name="Cantor M.N."/>
            <person name="Hua S.X."/>
        </authorList>
    </citation>
    <scope>NUCLEOTIDE SEQUENCE [LARGE SCALE GENOMIC DNA]</scope>
    <source>
        <strain evidence="1 2">441</strain>
    </source>
</reference>
<sequence>AFQLISTGTAEDVINIEIPLQDMKNRPMSLQLGYFHQWEVCLNVGVKQNLPLQVEGHDSVG</sequence>
<keyword evidence="2" id="KW-1185">Reference proteome</keyword>
<dbReference type="EMBL" id="KN833964">
    <property type="protein sequence ID" value="KIK13952.1"/>
    <property type="molecule type" value="Genomic_DNA"/>
</dbReference>
<dbReference type="AlphaFoldDB" id="A0A0C9YUT6"/>
<reference evidence="2" key="2">
    <citation type="submission" date="2015-01" db="EMBL/GenBank/DDBJ databases">
        <title>Evolutionary Origins and Diversification of the Mycorrhizal Mutualists.</title>
        <authorList>
            <consortium name="DOE Joint Genome Institute"/>
            <consortium name="Mycorrhizal Genomics Consortium"/>
            <person name="Kohler A."/>
            <person name="Kuo A."/>
            <person name="Nagy L.G."/>
            <person name="Floudas D."/>
            <person name="Copeland A."/>
            <person name="Barry K.W."/>
            <person name="Cichocki N."/>
            <person name="Veneault-Fourrey C."/>
            <person name="LaButti K."/>
            <person name="Lindquist E.A."/>
            <person name="Lipzen A."/>
            <person name="Lundell T."/>
            <person name="Morin E."/>
            <person name="Murat C."/>
            <person name="Riley R."/>
            <person name="Ohm R."/>
            <person name="Sun H."/>
            <person name="Tunlid A."/>
            <person name="Henrissat B."/>
            <person name="Grigoriev I.V."/>
            <person name="Hibbett D.S."/>
            <person name="Martin F."/>
        </authorList>
    </citation>
    <scope>NUCLEOTIDE SEQUENCE [LARGE SCALE GENOMIC DNA]</scope>
    <source>
        <strain evidence="2">441</strain>
    </source>
</reference>
<evidence type="ECO:0000313" key="2">
    <source>
        <dbReference type="Proteomes" id="UP000054018"/>
    </source>
</evidence>
<proteinExistence type="predicted"/>
<evidence type="ECO:0000313" key="1">
    <source>
        <dbReference type="EMBL" id="KIK13952.1"/>
    </source>
</evidence>